<sequence>MFDPRIKWRTINFSPEAVLDFNTKNLNLIAVLRGNLFVEGCIMLELKAVQEIISYFKAKLISQMKIAKAPKGILGNVNPKNYNVGNEICIFK</sequence>
<reference evidence="2" key="1">
    <citation type="submission" date="2016-11" db="EMBL/GenBank/DDBJ databases">
        <authorList>
            <person name="Varghese N."/>
            <person name="Submissions S."/>
        </authorList>
    </citation>
    <scope>NUCLEOTIDE SEQUENCE [LARGE SCALE GENOMIC DNA]</scope>
    <source>
        <strain evidence="2">DSM 3661</strain>
    </source>
</reference>
<keyword evidence="2" id="KW-1185">Reference proteome</keyword>
<evidence type="ECO:0000313" key="2">
    <source>
        <dbReference type="Proteomes" id="UP000184260"/>
    </source>
</evidence>
<dbReference type="AlphaFoldDB" id="A0A1M7KTZ2"/>
<evidence type="ECO:0000313" key="1">
    <source>
        <dbReference type="EMBL" id="SHM68681.1"/>
    </source>
</evidence>
<dbReference type="NCBIfam" id="TIGR04256">
    <property type="entry name" value="GxxExxY"/>
    <property type="match status" value="1"/>
</dbReference>
<dbReference type="RefSeq" id="WP_084129715.1">
    <property type="nucleotide sequence ID" value="NZ_FRBU01000057.1"/>
</dbReference>
<protein>
    <submittedName>
        <fullName evidence="1">GxxExxY protein</fullName>
    </submittedName>
</protein>
<dbReference type="STRING" id="69322.SAMN05443669_105710"/>
<name>A0A1M7KTZ2_9FLAO</name>
<organism evidence="1 2">
    <name type="scientific">Flavobacterium xanthum</name>
    <dbReference type="NCBI Taxonomy" id="69322"/>
    <lineage>
        <taxon>Bacteria</taxon>
        <taxon>Pseudomonadati</taxon>
        <taxon>Bacteroidota</taxon>
        <taxon>Flavobacteriia</taxon>
        <taxon>Flavobacteriales</taxon>
        <taxon>Flavobacteriaceae</taxon>
        <taxon>Flavobacterium</taxon>
    </lineage>
</organism>
<dbReference type="EMBL" id="FRBU01000057">
    <property type="protein sequence ID" value="SHM68681.1"/>
    <property type="molecule type" value="Genomic_DNA"/>
</dbReference>
<dbReference type="Pfam" id="PF13366">
    <property type="entry name" value="PDDEXK_3"/>
    <property type="match status" value="1"/>
</dbReference>
<dbReference type="InterPro" id="IPR026350">
    <property type="entry name" value="GxxExxY"/>
</dbReference>
<accession>A0A1M7KTZ2</accession>
<dbReference type="OrthoDB" id="9806869at2"/>
<dbReference type="Proteomes" id="UP000184260">
    <property type="component" value="Unassembled WGS sequence"/>
</dbReference>
<proteinExistence type="predicted"/>
<gene>
    <name evidence="1" type="ORF">SAMN05443669_105710</name>
</gene>